<name>A0ABQ9ULI5_SAGOE</name>
<protein>
    <submittedName>
        <fullName evidence="1">Uncharacterized protein</fullName>
    </submittedName>
</protein>
<reference evidence="1 2" key="1">
    <citation type="submission" date="2023-05" db="EMBL/GenBank/DDBJ databases">
        <title>B98-5 Cell Line De Novo Hybrid Assembly: An Optical Mapping Approach.</title>
        <authorList>
            <person name="Kananen K."/>
            <person name="Auerbach J.A."/>
            <person name="Kautto E."/>
            <person name="Blachly J.S."/>
        </authorList>
    </citation>
    <scope>NUCLEOTIDE SEQUENCE [LARGE SCALE GENOMIC DNA]</scope>
    <source>
        <strain evidence="1">B95-8</strain>
        <tissue evidence="1">Cell line</tissue>
    </source>
</reference>
<comment type="caution">
    <text evidence="1">The sequence shown here is derived from an EMBL/GenBank/DDBJ whole genome shotgun (WGS) entry which is preliminary data.</text>
</comment>
<dbReference type="EMBL" id="JASSZA010000012">
    <property type="protein sequence ID" value="KAK2097102.1"/>
    <property type="molecule type" value="Genomic_DNA"/>
</dbReference>
<gene>
    <name evidence="1" type="ORF">P7K49_026136</name>
</gene>
<dbReference type="Proteomes" id="UP001266305">
    <property type="component" value="Unassembled WGS sequence"/>
</dbReference>
<accession>A0ABQ9ULI5</accession>
<keyword evidence="2" id="KW-1185">Reference proteome</keyword>
<evidence type="ECO:0000313" key="1">
    <source>
        <dbReference type="EMBL" id="KAK2097102.1"/>
    </source>
</evidence>
<evidence type="ECO:0000313" key="2">
    <source>
        <dbReference type="Proteomes" id="UP001266305"/>
    </source>
</evidence>
<sequence length="90" mass="10029">MTRTHRKDVCDTFLLSENETSHSVFSASLLTDGVFGRCQKVPAMDFYRYEVSPVALQRLRVALQKLSSTGAPLCCRLCPQEEMQEGCSGP</sequence>
<proteinExistence type="predicted"/>
<organism evidence="1 2">
    <name type="scientific">Saguinus oedipus</name>
    <name type="common">Cotton-top tamarin</name>
    <name type="synonym">Oedipomidas oedipus</name>
    <dbReference type="NCBI Taxonomy" id="9490"/>
    <lineage>
        <taxon>Eukaryota</taxon>
        <taxon>Metazoa</taxon>
        <taxon>Chordata</taxon>
        <taxon>Craniata</taxon>
        <taxon>Vertebrata</taxon>
        <taxon>Euteleostomi</taxon>
        <taxon>Mammalia</taxon>
        <taxon>Eutheria</taxon>
        <taxon>Euarchontoglires</taxon>
        <taxon>Primates</taxon>
        <taxon>Haplorrhini</taxon>
        <taxon>Platyrrhini</taxon>
        <taxon>Cebidae</taxon>
        <taxon>Callitrichinae</taxon>
        <taxon>Saguinus</taxon>
    </lineage>
</organism>